<organism evidence="12 13">
    <name type="scientific">Parahaliea maris</name>
    <dbReference type="NCBI Taxonomy" id="2716870"/>
    <lineage>
        <taxon>Bacteria</taxon>
        <taxon>Pseudomonadati</taxon>
        <taxon>Pseudomonadota</taxon>
        <taxon>Gammaproteobacteria</taxon>
        <taxon>Cellvibrionales</taxon>
        <taxon>Halieaceae</taxon>
        <taxon>Parahaliea</taxon>
    </lineage>
</organism>
<dbReference type="Pfam" id="PF02254">
    <property type="entry name" value="TrkA_N"/>
    <property type="match status" value="1"/>
</dbReference>
<evidence type="ECO:0000256" key="1">
    <source>
        <dbReference type="ARBA" id="ARBA00004141"/>
    </source>
</evidence>
<feature type="transmembrane region" description="Helical" evidence="9">
    <location>
        <begin position="45"/>
        <end position="63"/>
    </location>
</feature>
<dbReference type="EMBL" id="VRZA01000001">
    <property type="protein sequence ID" value="TXS96668.1"/>
    <property type="molecule type" value="Genomic_DNA"/>
</dbReference>
<dbReference type="GO" id="GO:0006813">
    <property type="term" value="P:potassium ion transport"/>
    <property type="evidence" value="ECO:0007669"/>
    <property type="project" value="InterPro"/>
</dbReference>
<evidence type="ECO:0000256" key="5">
    <source>
        <dbReference type="ARBA" id="ARBA00022692"/>
    </source>
</evidence>
<feature type="transmembrane region" description="Helical" evidence="9">
    <location>
        <begin position="301"/>
        <end position="323"/>
    </location>
</feature>
<evidence type="ECO:0000256" key="8">
    <source>
        <dbReference type="ARBA" id="ARBA00023136"/>
    </source>
</evidence>
<dbReference type="GO" id="GO:1902600">
    <property type="term" value="P:proton transmembrane transport"/>
    <property type="evidence" value="ECO:0007669"/>
    <property type="project" value="InterPro"/>
</dbReference>
<dbReference type="Pfam" id="PF00999">
    <property type="entry name" value="Na_H_Exchanger"/>
    <property type="match status" value="1"/>
</dbReference>
<keyword evidence="6 9" id="KW-1133">Transmembrane helix</keyword>
<feature type="transmembrane region" description="Helical" evidence="9">
    <location>
        <begin position="104"/>
        <end position="129"/>
    </location>
</feature>
<evidence type="ECO:0000256" key="2">
    <source>
        <dbReference type="ARBA" id="ARBA00005551"/>
    </source>
</evidence>
<dbReference type="Gene3D" id="1.20.1530.20">
    <property type="match status" value="1"/>
</dbReference>
<feature type="domain" description="Cation/H+ exchanger transmembrane" evidence="10">
    <location>
        <begin position="7"/>
        <end position="346"/>
    </location>
</feature>
<dbReference type="GO" id="GO:0016020">
    <property type="term" value="C:membrane"/>
    <property type="evidence" value="ECO:0007669"/>
    <property type="project" value="UniProtKB-SubCell"/>
</dbReference>
<comment type="similarity">
    <text evidence="2">Belongs to the monovalent cation:proton antiporter 2 (CPA2) transporter (TC 2.A.37) family.</text>
</comment>
<dbReference type="InterPro" id="IPR003148">
    <property type="entry name" value="RCK_N"/>
</dbReference>
<feature type="transmembrane region" description="Helical" evidence="9">
    <location>
        <begin position="329"/>
        <end position="349"/>
    </location>
</feature>
<dbReference type="SUPFAM" id="SSF51735">
    <property type="entry name" value="NAD(P)-binding Rossmann-fold domains"/>
    <property type="match status" value="1"/>
</dbReference>
<dbReference type="Proteomes" id="UP000321039">
    <property type="component" value="Unassembled WGS sequence"/>
</dbReference>
<comment type="subcellular location">
    <subcellularLocation>
        <location evidence="1">Membrane</location>
        <topology evidence="1">Multi-pass membrane protein</topology>
    </subcellularLocation>
</comment>
<evidence type="ECO:0000256" key="9">
    <source>
        <dbReference type="SAM" id="Phobius"/>
    </source>
</evidence>
<dbReference type="InterPro" id="IPR006153">
    <property type="entry name" value="Cation/H_exchanger_TM"/>
</dbReference>
<dbReference type="PANTHER" id="PTHR42751:SF1">
    <property type="entry name" value="CATION_PROTON ANTIPORTER YBAL-RELATED"/>
    <property type="match status" value="1"/>
</dbReference>
<dbReference type="RefSeq" id="WP_148066932.1">
    <property type="nucleotide sequence ID" value="NZ_VRZA01000001.1"/>
</dbReference>
<proteinExistence type="inferred from homology"/>
<accession>A0A5C9A7F3</accession>
<keyword evidence="4" id="KW-0050">Antiport</keyword>
<dbReference type="InterPro" id="IPR036291">
    <property type="entry name" value="NAD(P)-bd_dom_sf"/>
</dbReference>
<sequence>MLDPLIILIALACGMASRAVGLPALIGYLGAGFLLHELQVVEGEILQVLSEVGITLLLFTIGLKLQIKDLLQTRVWGTTLAHMALLQLFFLGVFFLAGKLVPSLALGFSASMVGAFALTFSSTVFVIQVMQERGEMASRHAALAVGILIIQDLAAVVFLGFSAGKVPGPEALLLLLFIPLRGVILRLLTLSGHGELFTLFGFALAVGGAQLFELTGVKGDLGALLIGAVLAGHQKAKELSRNLLQFKDLFLVCFFLTIGLAGWPRGELIVLALVIGVLAVIKPPLYFLLMTRLHTPPRTALLASLSLANYSEFGLIVVAIAASAGWMDAQWSGAISLAIAVSFLIASPLNRFSHKIYRRWCHRLQAFETAQVRATHPDTRNTRVMVLGMGNIGTGAYESIAEVYGSEVLGVDDNDRKLAAHRAAHRRVVAADASDPDFWHRVDLNNIELIMLALTNHQENKLVGRLLEDLGYKGRIAAVVRFEEEAEELERYGISAFNLYAQAGSGFAAHAAEQLRDERQSA</sequence>
<evidence type="ECO:0000256" key="3">
    <source>
        <dbReference type="ARBA" id="ARBA00022448"/>
    </source>
</evidence>
<feature type="domain" description="RCK N-terminal" evidence="11">
    <location>
        <begin position="384"/>
        <end position="495"/>
    </location>
</feature>
<dbReference type="Gene3D" id="3.40.50.720">
    <property type="entry name" value="NAD(P)-binding Rossmann-like Domain"/>
    <property type="match status" value="1"/>
</dbReference>
<feature type="transmembrane region" description="Helical" evidence="9">
    <location>
        <begin position="246"/>
        <end position="263"/>
    </location>
</feature>
<evidence type="ECO:0000313" key="12">
    <source>
        <dbReference type="EMBL" id="TXS96668.1"/>
    </source>
</evidence>
<keyword evidence="13" id="KW-1185">Reference proteome</keyword>
<keyword evidence="3" id="KW-0813">Transport</keyword>
<dbReference type="InterPro" id="IPR038770">
    <property type="entry name" value="Na+/solute_symporter_sf"/>
</dbReference>
<evidence type="ECO:0000256" key="4">
    <source>
        <dbReference type="ARBA" id="ARBA00022449"/>
    </source>
</evidence>
<gene>
    <name evidence="12" type="ORF">FV139_04135</name>
</gene>
<protein>
    <recommendedName>
        <fullName evidence="14">RCK N-terminal domain-containing protein</fullName>
    </recommendedName>
</protein>
<keyword evidence="5 9" id="KW-0812">Transmembrane</keyword>
<evidence type="ECO:0008006" key="14">
    <source>
        <dbReference type="Google" id="ProtNLM"/>
    </source>
</evidence>
<name>A0A5C9A7F3_9GAMM</name>
<keyword evidence="7" id="KW-0406">Ion transport</keyword>
<reference evidence="12 13" key="1">
    <citation type="submission" date="2019-08" db="EMBL/GenBank/DDBJ databases">
        <title>Parahaliea maris sp. nov., isolated from the surface seawater.</title>
        <authorList>
            <person name="Liu Y."/>
        </authorList>
    </citation>
    <scope>NUCLEOTIDE SEQUENCE [LARGE SCALE GENOMIC DNA]</scope>
    <source>
        <strain evidence="12 13">HSLHS9</strain>
    </source>
</reference>
<evidence type="ECO:0000313" key="13">
    <source>
        <dbReference type="Proteomes" id="UP000321039"/>
    </source>
</evidence>
<dbReference type="GO" id="GO:0015297">
    <property type="term" value="F:antiporter activity"/>
    <property type="evidence" value="ECO:0007669"/>
    <property type="project" value="UniProtKB-KW"/>
</dbReference>
<evidence type="ECO:0000259" key="11">
    <source>
        <dbReference type="Pfam" id="PF02254"/>
    </source>
</evidence>
<feature type="transmembrane region" description="Helical" evidence="9">
    <location>
        <begin position="269"/>
        <end position="289"/>
    </location>
</feature>
<comment type="caution">
    <text evidence="12">The sequence shown here is derived from an EMBL/GenBank/DDBJ whole genome shotgun (WGS) entry which is preliminary data.</text>
</comment>
<feature type="transmembrane region" description="Helical" evidence="9">
    <location>
        <begin position="141"/>
        <end position="159"/>
    </location>
</feature>
<feature type="transmembrane region" description="Helical" evidence="9">
    <location>
        <begin position="75"/>
        <end position="98"/>
    </location>
</feature>
<keyword evidence="8 9" id="KW-0472">Membrane</keyword>
<dbReference type="AlphaFoldDB" id="A0A5C9A7F3"/>
<evidence type="ECO:0000256" key="6">
    <source>
        <dbReference type="ARBA" id="ARBA00022989"/>
    </source>
</evidence>
<evidence type="ECO:0000259" key="10">
    <source>
        <dbReference type="Pfam" id="PF00999"/>
    </source>
</evidence>
<evidence type="ECO:0000256" key="7">
    <source>
        <dbReference type="ARBA" id="ARBA00023065"/>
    </source>
</evidence>
<dbReference type="PANTHER" id="PTHR42751">
    <property type="entry name" value="SODIUM/HYDROGEN EXCHANGER FAMILY/TRKA DOMAIN PROTEIN"/>
    <property type="match status" value="1"/>
</dbReference>